<gene>
    <name evidence="3" type="ORF">UFOVP234_43</name>
    <name evidence="1" type="ORF">UFOVP35_29</name>
    <name evidence="2" type="ORF">UFOVP52_18</name>
</gene>
<organism evidence="1">
    <name type="scientific">uncultured Caudovirales phage</name>
    <dbReference type="NCBI Taxonomy" id="2100421"/>
    <lineage>
        <taxon>Viruses</taxon>
        <taxon>Duplodnaviria</taxon>
        <taxon>Heunggongvirae</taxon>
        <taxon>Uroviricota</taxon>
        <taxon>Caudoviricetes</taxon>
        <taxon>Peduoviridae</taxon>
        <taxon>Maltschvirus</taxon>
        <taxon>Maltschvirus maltsch</taxon>
    </lineage>
</organism>
<dbReference type="EMBL" id="LR796190">
    <property type="protein sequence ID" value="CAB4124424.1"/>
    <property type="molecule type" value="Genomic_DNA"/>
</dbReference>
<reference evidence="1" key="1">
    <citation type="submission" date="2020-04" db="EMBL/GenBank/DDBJ databases">
        <authorList>
            <person name="Chiriac C."/>
            <person name="Salcher M."/>
            <person name="Ghai R."/>
            <person name="Kavagutti S V."/>
        </authorList>
    </citation>
    <scope>NUCLEOTIDE SEQUENCE</scope>
</reference>
<sequence length="164" mass="18136">MEILSGGILGSLIGGIFRLAPEVLKWLDKKGDREHELEMFKNQCQLESQRSQSKLDEIGANHSTEIDAGVMAAFNATINQQTEMVKAAGPGWVASLSASVRPVMTYYLLLMYGIVKICFMTMAFQSGTPLEHAIVSNWTPDDMALLSGIVNFWIIDRSLLKRGL</sequence>
<evidence type="ECO:0000313" key="3">
    <source>
        <dbReference type="EMBL" id="CAB5219844.1"/>
    </source>
</evidence>
<evidence type="ECO:0000313" key="2">
    <source>
        <dbReference type="EMBL" id="CAB4124424.1"/>
    </source>
</evidence>
<evidence type="ECO:0000313" key="1">
    <source>
        <dbReference type="EMBL" id="CAB4122532.1"/>
    </source>
</evidence>
<protein>
    <recommendedName>
        <fullName evidence="4">Holin of 3TMs, for gene-transfer release</fullName>
    </recommendedName>
</protein>
<dbReference type="EMBL" id="LR796166">
    <property type="protein sequence ID" value="CAB4122532.1"/>
    <property type="molecule type" value="Genomic_DNA"/>
</dbReference>
<name>A0A6J5KMW0_9CAUD</name>
<proteinExistence type="predicted"/>
<evidence type="ECO:0008006" key="4">
    <source>
        <dbReference type="Google" id="ProtNLM"/>
    </source>
</evidence>
<accession>A0A6J5KMW0</accession>
<dbReference type="EMBL" id="LR798280">
    <property type="protein sequence ID" value="CAB5219844.1"/>
    <property type="molecule type" value="Genomic_DNA"/>
</dbReference>